<evidence type="ECO:0000259" key="1">
    <source>
        <dbReference type="Pfam" id="PF00188"/>
    </source>
</evidence>
<dbReference type="InterPro" id="IPR035940">
    <property type="entry name" value="CAP_sf"/>
</dbReference>
<dbReference type="Pfam" id="PF00188">
    <property type="entry name" value="CAP"/>
    <property type="match status" value="1"/>
</dbReference>
<dbReference type="RefSeq" id="WP_248479470.1">
    <property type="nucleotide sequence ID" value="NZ_JALPRF010000005.1"/>
</dbReference>
<feature type="domain" description="SCP" evidence="1">
    <location>
        <begin position="56"/>
        <end position="195"/>
    </location>
</feature>
<evidence type="ECO:0000313" key="2">
    <source>
        <dbReference type="EMBL" id="MCK8494862.1"/>
    </source>
</evidence>
<protein>
    <submittedName>
        <fullName evidence="2">CAP domain-containing protein</fullName>
    </submittedName>
</protein>
<dbReference type="SUPFAM" id="SSF55797">
    <property type="entry name" value="PR-1-like"/>
    <property type="match status" value="1"/>
</dbReference>
<dbReference type="Proteomes" id="UP001202180">
    <property type="component" value="Unassembled WGS sequence"/>
</dbReference>
<dbReference type="CDD" id="cd05379">
    <property type="entry name" value="CAP_bacterial"/>
    <property type="match status" value="1"/>
</dbReference>
<sequence>MNWWVLFQFLQWVSSTKNTPDLYLLNDEVFFAQSSCHQPINLDQPDTLLLDAALFQATNEARRAAKMPILLYNQSLDKAARHHAQSMIRFDFYSHQNYHQLIAINPVKRIENQTKSISRLAENIGQYSTINTTDWYGVRFNRRSKRYQYLDLESQTLCQPYTYAQYARYAVQQWLNSPHHRANLLNPSFTHLGTAGRLSIDPYQQRQAPFGRLVQNFGSFNLLAQESR</sequence>
<reference evidence="2 3" key="1">
    <citation type="submission" date="2022-04" db="EMBL/GenBank/DDBJ databases">
        <title>Spirosoma sp. strain RP8 genome sequencing and assembly.</title>
        <authorList>
            <person name="Jung Y."/>
        </authorList>
    </citation>
    <scope>NUCLEOTIDE SEQUENCE [LARGE SCALE GENOMIC DNA]</scope>
    <source>
        <strain evidence="2 3">RP8</strain>
    </source>
</reference>
<comment type="caution">
    <text evidence="2">The sequence shown here is derived from an EMBL/GenBank/DDBJ whole genome shotgun (WGS) entry which is preliminary data.</text>
</comment>
<accession>A0ABT0HRU9</accession>
<dbReference type="PANTHER" id="PTHR31157:SF1">
    <property type="entry name" value="SCP DOMAIN-CONTAINING PROTEIN"/>
    <property type="match status" value="1"/>
</dbReference>
<gene>
    <name evidence="2" type="ORF">M0L20_23535</name>
</gene>
<name>A0ABT0HRU9_9BACT</name>
<dbReference type="Gene3D" id="3.40.33.10">
    <property type="entry name" value="CAP"/>
    <property type="match status" value="1"/>
</dbReference>
<proteinExistence type="predicted"/>
<keyword evidence="3" id="KW-1185">Reference proteome</keyword>
<dbReference type="PANTHER" id="PTHR31157">
    <property type="entry name" value="SCP DOMAIN-CONTAINING PROTEIN"/>
    <property type="match status" value="1"/>
</dbReference>
<organism evidence="2 3">
    <name type="scientific">Spirosoma liriopis</name>
    <dbReference type="NCBI Taxonomy" id="2937440"/>
    <lineage>
        <taxon>Bacteria</taxon>
        <taxon>Pseudomonadati</taxon>
        <taxon>Bacteroidota</taxon>
        <taxon>Cytophagia</taxon>
        <taxon>Cytophagales</taxon>
        <taxon>Cytophagaceae</taxon>
        <taxon>Spirosoma</taxon>
    </lineage>
</organism>
<dbReference type="InterPro" id="IPR014044">
    <property type="entry name" value="CAP_dom"/>
</dbReference>
<dbReference type="EMBL" id="JALPRF010000005">
    <property type="protein sequence ID" value="MCK8494862.1"/>
    <property type="molecule type" value="Genomic_DNA"/>
</dbReference>
<evidence type="ECO:0000313" key="3">
    <source>
        <dbReference type="Proteomes" id="UP001202180"/>
    </source>
</evidence>